<evidence type="ECO:0000313" key="5">
    <source>
        <dbReference type="Proteomes" id="UP001595921"/>
    </source>
</evidence>
<dbReference type="InterPro" id="IPR011761">
    <property type="entry name" value="ATP-grasp"/>
</dbReference>
<evidence type="ECO:0000259" key="3">
    <source>
        <dbReference type="PROSITE" id="PS50975"/>
    </source>
</evidence>
<comment type="caution">
    <text evidence="4">The sequence shown here is derived from an EMBL/GenBank/DDBJ whole genome shotgun (WGS) entry which is preliminary data.</text>
</comment>
<dbReference type="PANTHER" id="PTHR21621:SF0">
    <property type="entry name" value="BETA-CITRYLGLUTAMATE SYNTHASE B-RELATED"/>
    <property type="match status" value="1"/>
</dbReference>
<protein>
    <submittedName>
        <fullName evidence="4">Sugar-transfer associated ATP-grasp domain-containing protein</fullName>
    </submittedName>
</protein>
<dbReference type="GO" id="GO:0005524">
    <property type="term" value="F:ATP binding"/>
    <property type="evidence" value="ECO:0007669"/>
    <property type="project" value="UniProtKB-UniRule"/>
</dbReference>
<dbReference type="Proteomes" id="UP001595921">
    <property type="component" value="Unassembled WGS sequence"/>
</dbReference>
<evidence type="ECO:0000256" key="2">
    <source>
        <dbReference type="SAM" id="MobiDB-lite"/>
    </source>
</evidence>
<keyword evidence="5" id="KW-1185">Reference proteome</keyword>
<gene>
    <name evidence="4" type="ORF">ACFO0N_08635</name>
</gene>
<dbReference type="Pfam" id="PF14397">
    <property type="entry name" value="ATPgrasp_ST"/>
    <property type="match status" value="1"/>
</dbReference>
<accession>A0ABD5PC11</accession>
<feature type="region of interest" description="Disordered" evidence="2">
    <location>
        <begin position="135"/>
        <end position="156"/>
    </location>
</feature>
<dbReference type="AlphaFoldDB" id="A0ABD5PC11"/>
<reference evidence="4 5" key="1">
    <citation type="journal article" date="2019" name="Int. J. Syst. Evol. Microbiol.">
        <title>The Global Catalogue of Microorganisms (GCM) 10K type strain sequencing project: providing services to taxonomists for standard genome sequencing and annotation.</title>
        <authorList>
            <consortium name="The Broad Institute Genomics Platform"/>
            <consortium name="The Broad Institute Genome Sequencing Center for Infectious Disease"/>
            <person name="Wu L."/>
            <person name="Ma J."/>
        </authorList>
    </citation>
    <scope>NUCLEOTIDE SEQUENCE [LARGE SCALE GENOMIC DNA]</scope>
    <source>
        <strain evidence="4 5">CGMCC 1.12553</strain>
    </source>
</reference>
<dbReference type="EMBL" id="JBHSDS010000006">
    <property type="protein sequence ID" value="MFC4358011.1"/>
    <property type="molecule type" value="Genomic_DNA"/>
</dbReference>
<keyword evidence="1" id="KW-0067">ATP-binding</keyword>
<dbReference type="SUPFAM" id="SSF56059">
    <property type="entry name" value="Glutathione synthetase ATP-binding domain-like"/>
    <property type="match status" value="1"/>
</dbReference>
<dbReference type="PANTHER" id="PTHR21621">
    <property type="entry name" value="RIBOSOMAL PROTEIN S6 MODIFICATION PROTEIN"/>
    <property type="match status" value="1"/>
</dbReference>
<proteinExistence type="predicted"/>
<dbReference type="RefSeq" id="WP_267624408.1">
    <property type="nucleotide sequence ID" value="NZ_JAODIW010000008.1"/>
</dbReference>
<evidence type="ECO:0000313" key="4">
    <source>
        <dbReference type="EMBL" id="MFC4358011.1"/>
    </source>
</evidence>
<organism evidence="4 5">
    <name type="scientific">Halobium salinum</name>
    <dbReference type="NCBI Taxonomy" id="1364940"/>
    <lineage>
        <taxon>Archaea</taxon>
        <taxon>Methanobacteriati</taxon>
        <taxon>Methanobacteriota</taxon>
        <taxon>Stenosarchaea group</taxon>
        <taxon>Halobacteria</taxon>
        <taxon>Halobacteriales</taxon>
        <taxon>Haloferacaceae</taxon>
        <taxon>Halobium</taxon>
    </lineage>
</organism>
<evidence type="ECO:0000256" key="1">
    <source>
        <dbReference type="PROSITE-ProRule" id="PRU00409"/>
    </source>
</evidence>
<sequence>MIDAVMRAAYSAGQPLYRRVKAAYPELGRRASVLLGMLRYELTTGPTVSIPLGRRLWLWREGFTSRADGFLDLSPERRHRYLSEYQEGLTYRINGRWKAVLDNKLSAHALLLPFEEHLPALFGLLDGNRIQRYPAYEQGKGGPTPSGRSGEAADGGTESVDAVEYIDALLDAGVPVVLKPLFGAGGKGVYVVESGGATDATDTPGRYRVNGDDRTEAEFTALVDGLEEYVVQEYVEQSAFMDELYPESANTVRFVTMWDYSTGEPFIAWAHVRIGSPASAPLDNISRGGLQAGVDVETGELLYAADIGDKVPPIGVDWYDDHPATGEPIVGRTVPGWDDLVAEVRRMAAGLPQCPYLGWDVLPTDDGFRVVEVNASPGMLNTQVKRQFMTDPRVRRFYEHHGVL</sequence>
<feature type="domain" description="ATP-grasp" evidence="3">
    <location>
        <begin position="134"/>
        <end position="403"/>
    </location>
</feature>
<dbReference type="InterPro" id="IPR039523">
    <property type="entry name" value="RimK-rel_E_lig_ATP-grasp"/>
</dbReference>
<name>A0ABD5PC11_9EURY</name>
<keyword evidence="1" id="KW-0547">Nucleotide-binding</keyword>
<dbReference type="PROSITE" id="PS50975">
    <property type="entry name" value="ATP_GRASP"/>
    <property type="match status" value="1"/>
</dbReference>